<proteinExistence type="predicted"/>
<dbReference type="AlphaFoldDB" id="A0A1M6IHS1"/>
<accession>A0A1M6IHS1</accession>
<gene>
    <name evidence="1" type="ORF">SAMN05444159_0364</name>
</gene>
<name>A0A1M6IHS1_9BRAD</name>
<reference evidence="1 2" key="1">
    <citation type="submission" date="2016-11" db="EMBL/GenBank/DDBJ databases">
        <authorList>
            <person name="Jaros S."/>
            <person name="Januszkiewicz K."/>
            <person name="Wedrychowicz H."/>
        </authorList>
    </citation>
    <scope>NUCLEOTIDE SEQUENCE [LARGE SCALE GENOMIC DNA]</scope>
    <source>
        <strain evidence="1 2">GAS499</strain>
    </source>
</reference>
<evidence type="ECO:0008006" key="3">
    <source>
        <dbReference type="Google" id="ProtNLM"/>
    </source>
</evidence>
<evidence type="ECO:0000313" key="1">
    <source>
        <dbReference type="EMBL" id="SHJ34010.1"/>
    </source>
</evidence>
<organism evidence="1 2">
    <name type="scientific">Bradyrhizobium lablabi</name>
    <dbReference type="NCBI Taxonomy" id="722472"/>
    <lineage>
        <taxon>Bacteria</taxon>
        <taxon>Pseudomonadati</taxon>
        <taxon>Pseudomonadota</taxon>
        <taxon>Alphaproteobacteria</taxon>
        <taxon>Hyphomicrobiales</taxon>
        <taxon>Nitrobacteraceae</taxon>
        <taxon>Bradyrhizobium</taxon>
    </lineage>
</organism>
<protein>
    <recommendedName>
        <fullName evidence="3">N-acetyltransferase domain-containing protein</fullName>
    </recommendedName>
</protein>
<dbReference type="EMBL" id="LT670844">
    <property type="protein sequence ID" value="SHJ34010.1"/>
    <property type="molecule type" value="Genomic_DNA"/>
</dbReference>
<evidence type="ECO:0000313" key="2">
    <source>
        <dbReference type="Proteomes" id="UP000189935"/>
    </source>
</evidence>
<dbReference type="Proteomes" id="UP000189935">
    <property type="component" value="Chromosome I"/>
</dbReference>
<sequence>MRNETMERACFAARHDFDSLPISSDVEVRPARYQEISILADMAHRLVPGVQMTAPMLGKYFAFDPECILTFSRREQLLGGIAFLYLNSRGHDALILDEICLTQPDISLLAPSDEEVSAIYLWALAATGRGVAASGKISAHLRTRRYVNANCFAQPSTKAGRDWLISTCFKQIPSFQPDLWCYERPWNRVPTRLAASGFPARSSADAWH</sequence>